<dbReference type="PANTHER" id="PTHR22930:SF228">
    <property type="entry name" value="PROTEIN ALP1-LIKE"/>
    <property type="match status" value="1"/>
</dbReference>
<evidence type="ECO:0000313" key="10">
    <source>
        <dbReference type="Proteomes" id="UP000828251"/>
    </source>
</evidence>
<dbReference type="Pfam" id="PF13359">
    <property type="entry name" value="DDE_Tnp_4"/>
    <property type="match status" value="1"/>
</dbReference>
<keyword evidence="6" id="KW-0378">Hydrolase</keyword>
<dbReference type="GO" id="GO:0004518">
    <property type="term" value="F:nuclease activity"/>
    <property type="evidence" value="ECO:0007669"/>
    <property type="project" value="UniProtKB-KW"/>
</dbReference>
<comment type="similarity">
    <text evidence="3">Belongs to the HARBI1 family.</text>
</comment>
<evidence type="ECO:0000256" key="7">
    <source>
        <dbReference type="ARBA" id="ARBA00023242"/>
    </source>
</evidence>
<evidence type="ECO:0000256" key="6">
    <source>
        <dbReference type="ARBA" id="ARBA00022801"/>
    </source>
</evidence>
<comment type="subcellular location">
    <subcellularLocation>
        <location evidence="2">Nucleus</location>
    </subcellularLocation>
</comment>
<feature type="domain" description="DDE Tnp4" evidence="8">
    <location>
        <begin position="87"/>
        <end position="196"/>
    </location>
</feature>
<evidence type="ECO:0000256" key="1">
    <source>
        <dbReference type="ARBA" id="ARBA00001968"/>
    </source>
</evidence>
<dbReference type="GO" id="GO:0005634">
    <property type="term" value="C:nucleus"/>
    <property type="evidence" value="ECO:0007669"/>
    <property type="project" value="UniProtKB-SubCell"/>
</dbReference>
<keyword evidence="4" id="KW-0540">Nuclease</keyword>
<organism evidence="9 10">
    <name type="scientific">Gossypium stocksii</name>
    <dbReference type="NCBI Taxonomy" id="47602"/>
    <lineage>
        <taxon>Eukaryota</taxon>
        <taxon>Viridiplantae</taxon>
        <taxon>Streptophyta</taxon>
        <taxon>Embryophyta</taxon>
        <taxon>Tracheophyta</taxon>
        <taxon>Spermatophyta</taxon>
        <taxon>Magnoliopsida</taxon>
        <taxon>eudicotyledons</taxon>
        <taxon>Gunneridae</taxon>
        <taxon>Pentapetalae</taxon>
        <taxon>rosids</taxon>
        <taxon>malvids</taxon>
        <taxon>Malvales</taxon>
        <taxon>Malvaceae</taxon>
        <taxon>Malvoideae</taxon>
        <taxon>Gossypium</taxon>
    </lineage>
</organism>
<comment type="cofactor">
    <cofactor evidence="1">
        <name>a divalent metal cation</name>
        <dbReference type="ChEBI" id="CHEBI:60240"/>
    </cofactor>
</comment>
<name>A0A9D3VH55_9ROSI</name>
<evidence type="ECO:0000256" key="5">
    <source>
        <dbReference type="ARBA" id="ARBA00022723"/>
    </source>
</evidence>
<accession>A0A9D3VH55</accession>
<dbReference type="OrthoDB" id="991504at2759"/>
<dbReference type="GO" id="GO:0016787">
    <property type="term" value="F:hydrolase activity"/>
    <property type="evidence" value="ECO:0007669"/>
    <property type="project" value="UniProtKB-KW"/>
</dbReference>
<protein>
    <recommendedName>
        <fullName evidence="8">DDE Tnp4 domain-containing protein</fullName>
    </recommendedName>
</protein>
<reference evidence="9 10" key="1">
    <citation type="journal article" date="2021" name="Plant Biotechnol. J.">
        <title>Multi-omics assisted identification of the key and species-specific regulatory components of drought-tolerant mechanisms in Gossypium stocksii.</title>
        <authorList>
            <person name="Yu D."/>
            <person name="Ke L."/>
            <person name="Zhang D."/>
            <person name="Wu Y."/>
            <person name="Sun Y."/>
            <person name="Mei J."/>
            <person name="Sun J."/>
            <person name="Sun Y."/>
        </authorList>
    </citation>
    <scope>NUCLEOTIDE SEQUENCE [LARGE SCALE GENOMIC DNA]</scope>
    <source>
        <strain evidence="10">cv. E1</strain>
        <tissue evidence="9">Leaf</tissue>
    </source>
</reference>
<keyword evidence="5" id="KW-0479">Metal-binding</keyword>
<evidence type="ECO:0000256" key="3">
    <source>
        <dbReference type="ARBA" id="ARBA00006958"/>
    </source>
</evidence>
<dbReference type="InterPro" id="IPR045249">
    <property type="entry name" value="HARBI1-like"/>
</dbReference>
<dbReference type="InterPro" id="IPR027806">
    <property type="entry name" value="HARBI1_dom"/>
</dbReference>
<gene>
    <name evidence="9" type="ORF">J1N35_022412</name>
</gene>
<proteinExistence type="inferred from homology"/>
<keyword evidence="10" id="KW-1185">Reference proteome</keyword>
<keyword evidence="7" id="KW-0539">Nucleus</keyword>
<comment type="caution">
    <text evidence="9">The sequence shown here is derived from an EMBL/GenBank/DDBJ whole genome shotgun (WGS) entry which is preliminary data.</text>
</comment>
<evidence type="ECO:0000256" key="4">
    <source>
        <dbReference type="ARBA" id="ARBA00022722"/>
    </source>
</evidence>
<sequence length="309" mass="35308">MLLVVESLSAGIDSLVSLSISIETIHRYFKVVLRAILKLYKLVIRLPNESTPSEIKNNPRFYPYFKDCIEALDKTHVRESVPLIIQGRFRSCKRGTTQNVLAIITFDLKFSYVLAGWEGSAHDSRILSDALSRPRGLRISEGKYYLADAGYGIRNGYITTYRGVRYHLKEFSTQGPENANELFNLRHSSLRITIEQQEEKEEAREWSAKRNEITQTMSTDYMARNIRHTKSMNQDILLVILVLGRDMATGSFAKIFADIDLDDGNQDSVPIDCDNEETEKVRTKVSSSGISKHKRKMFKKVSSMNKLNL</sequence>
<dbReference type="GO" id="GO:0046872">
    <property type="term" value="F:metal ion binding"/>
    <property type="evidence" value="ECO:0007669"/>
    <property type="project" value="UniProtKB-KW"/>
</dbReference>
<evidence type="ECO:0000313" key="9">
    <source>
        <dbReference type="EMBL" id="KAH1082651.1"/>
    </source>
</evidence>
<evidence type="ECO:0000259" key="8">
    <source>
        <dbReference type="Pfam" id="PF13359"/>
    </source>
</evidence>
<dbReference type="PANTHER" id="PTHR22930">
    <property type="match status" value="1"/>
</dbReference>
<dbReference type="AlphaFoldDB" id="A0A9D3VH55"/>
<dbReference type="EMBL" id="JAIQCV010000007">
    <property type="protein sequence ID" value="KAH1082651.1"/>
    <property type="molecule type" value="Genomic_DNA"/>
</dbReference>
<dbReference type="Proteomes" id="UP000828251">
    <property type="component" value="Unassembled WGS sequence"/>
</dbReference>
<evidence type="ECO:0000256" key="2">
    <source>
        <dbReference type="ARBA" id="ARBA00004123"/>
    </source>
</evidence>